<keyword evidence="2" id="KW-1185">Reference proteome</keyword>
<dbReference type="RefSeq" id="WP_367994558.1">
    <property type="nucleotide sequence ID" value="NZ_JBFPJR010000023.1"/>
</dbReference>
<evidence type="ECO:0000313" key="1">
    <source>
        <dbReference type="EMBL" id="MEX0428587.1"/>
    </source>
</evidence>
<comment type="caution">
    <text evidence="1">The sequence shown here is derived from an EMBL/GenBank/DDBJ whole genome shotgun (WGS) entry which is preliminary data.</text>
</comment>
<organism evidence="1 2">
    <name type="scientific">Nocardioides eburneus</name>
    <dbReference type="NCBI Taxonomy" id="3231482"/>
    <lineage>
        <taxon>Bacteria</taxon>
        <taxon>Bacillati</taxon>
        <taxon>Actinomycetota</taxon>
        <taxon>Actinomycetes</taxon>
        <taxon>Propionibacteriales</taxon>
        <taxon>Nocardioidaceae</taxon>
        <taxon>Nocardioides</taxon>
    </lineage>
</organism>
<gene>
    <name evidence="1" type="ORF">AB3X52_13230</name>
</gene>
<dbReference type="Proteomes" id="UP001556631">
    <property type="component" value="Unassembled WGS sequence"/>
</dbReference>
<evidence type="ECO:0000313" key="2">
    <source>
        <dbReference type="Proteomes" id="UP001556631"/>
    </source>
</evidence>
<reference evidence="1 2" key="1">
    <citation type="submission" date="2024-07" db="EMBL/GenBank/DDBJ databases">
        <authorList>
            <person name="Lee S."/>
            <person name="Kang M."/>
        </authorList>
    </citation>
    <scope>NUCLEOTIDE SEQUENCE [LARGE SCALE GENOMIC DNA]</scope>
    <source>
        <strain evidence="1 2">DS6</strain>
    </source>
</reference>
<evidence type="ECO:0008006" key="3">
    <source>
        <dbReference type="Google" id="ProtNLM"/>
    </source>
</evidence>
<dbReference type="EMBL" id="JBFPJR010000023">
    <property type="protein sequence ID" value="MEX0428587.1"/>
    <property type="molecule type" value="Genomic_DNA"/>
</dbReference>
<protein>
    <recommendedName>
        <fullName evidence="3">Acetoacetate decarboxylase</fullName>
    </recommendedName>
</protein>
<proteinExistence type="predicted"/>
<name>A0ABV3T064_9ACTN</name>
<sequence length="270" mass="29796">MSKTLRERFGRESLQRCRYSEPPAGYPVPFNANPGEGRYLLMSCLENIDFDTYDGGTDRGLSLSLVWVPSGTDTSDHHNPITDFLWDQVHADAQLPVPVMRTEPNRTPIVGYPTYFTFAWLDPGTKRVVAQGPYAGKAMGGPFKQIRTNGLVMRAQATRITVDPNQRGIKSVTCEPGTPYVEGAAPANQPKGACSITFPRSSASARKYATEPIPDNVKDAFNVSVTVEWKVTYGHPGEMHALGDGFTMRLHQVLPVQEVQTPNQPPQVIY</sequence>
<accession>A0ABV3T064</accession>